<dbReference type="RefSeq" id="WP_006157020.1">
    <property type="nucleotide sequence ID" value="NZ_AHJE01000016.1"/>
</dbReference>
<comment type="caution">
    <text evidence="4">The sequence shown here is derived from an EMBL/GenBank/DDBJ whole genome shotgun (WGS) entry which is preliminary data.</text>
</comment>
<evidence type="ECO:0000256" key="1">
    <source>
        <dbReference type="ARBA" id="ARBA00006153"/>
    </source>
</evidence>
<feature type="binding site" evidence="3">
    <location>
        <position position="195"/>
    </location>
    <ligand>
        <name>Zn(2+)</name>
        <dbReference type="ChEBI" id="CHEBI:29105"/>
        <label>1</label>
    </ligand>
</feature>
<gene>
    <name evidence="4" type="ORF">OR16_06239</name>
</gene>
<comment type="similarity">
    <text evidence="1">Belongs to the peptidase M20 family.</text>
</comment>
<keyword evidence="3" id="KW-0479">Metal-binding</keyword>
<dbReference type="SUPFAM" id="SSF55031">
    <property type="entry name" value="Bacterial exopeptidase dimerisation domain"/>
    <property type="match status" value="1"/>
</dbReference>
<dbReference type="GO" id="GO:0016813">
    <property type="term" value="F:hydrolase activity, acting on carbon-nitrogen (but not peptide) bonds, in linear amidines"/>
    <property type="evidence" value="ECO:0007669"/>
    <property type="project" value="InterPro"/>
</dbReference>
<dbReference type="Proteomes" id="UP000005808">
    <property type="component" value="Unassembled WGS sequence"/>
</dbReference>
<dbReference type="PIRSF" id="PIRSF001235">
    <property type="entry name" value="Amidase_carbamoylase"/>
    <property type="match status" value="1"/>
</dbReference>
<dbReference type="InterPro" id="IPR002933">
    <property type="entry name" value="Peptidase_M20"/>
</dbReference>
<evidence type="ECO:0000313" key="5">
    <source>
        <dbReference type="Proteomes" id="UP000005808"/>
    </source>
</evidence>
<feature type="binding site" evidence="3">
    <location>
        <position position="93"/>
    </location>
    <ligand>
        <name>Zn(2+)</name>
        <dbReference type="ChEBI" id="CHEBI:29105"/>
        <label>2</label>
    </ligand>
</feature>
<sequence>MTIAEPDLALATALFDRLREQSFDGVGVTRDSYGAGEQRAHQLVADAARALELEVATDAALNLYLTLSGTDRGAAAVMTGSHLDSVPRGGNFDGAAGVVAGLAVLAGWRKAGFLPRRDVTVAAIRAEESAWFPVSYAGSKAAFGLLEPQALDSVRADTGRSLADHLREAGGRPDDVRAGLAHLRADRIDCFIELHIEQGPVLLEAGDVVGIVTGICGSQRYRHARVQGAYAHSGATPRSHRQDAVVATAALIHSLQQDWIALEAQGHELTLTFGRCMTDPDQADFSKVAGLVEFSIDMRSRSRATLDLMDARVHAAAAGIGAQHHVQVDLGAASSSAAAQMDPSLQRALLCSASQGGIRARAMPSGAGHDAALFAAQGIPAAMIFVRNTHGSHNPNESMDLADFAIATRLLADTLAARAG</sequence>
<evidence type="ECO:0000313" key="4">
    <source>
        <dbReference type="EMBL" id="EHP43687.1"/>
    </source>
</evidence>
<dbReference type="NCBIfam" id="NF009527">
    <property type="entry name" value="PRK12891.1"/>
    <property type="match status" value="1"/>
</dbReference>
<dbReference type="Gene3D" id="3.40.630.10">
    <property type="entry name" value="Zn peptidases"/>
    <property type="match status" value="1"/>
</dbReference>
<accession>H1S174</accession>
<feature type="binding site" evidence="3">
    <location>
        <position position="82"/>
    </location>
    <ligand>
        <name>Zn(2+)</name>
        <dbReference type="ChEBI" id="CHEBI:29105"/>
        <label>1</label>
    </ligand>
</feature>
<keyword evidence="3" id="KW-0862">Zinc</keyword>
<proteinExistence type="inferred from homology"/>
<dbReference type="PATRIC" id="fig|1127483.3.peg.1245"/>
<dbReference type="OrthoDB" id="9808195at2"/>
<dbReference type="PANTHER" id="PTHR32494:SF5">
    <property type="entry name" value="ALLANTOATE AMIDOHYDROLASE"/>
    <property type="match status" value="1"/>
</dbReference>
<dbReference type="Gene3D" id="3.30.70.360">
    <property type="match status" value="1"/>
</dbReference>
<dbReference type="InterPro" id="IPR010158">
    <property type="entry name" value="Amidase_Cbmase"/>
</dbReference>
<dbReference type="PANTHER" id="PTHR32494">
    <property type="entry name" value="ALLANTOATE DEIMINASE-RELATED"/>
    <property type="match status" value="1"/>
</dbReference>
<evidence type="ECO:0000256" key="3">
    <source>
        <dbReference type="PIRSR" id="PIRSR001235-1"/>
    </source>
</evidence>
<organism evidence="4 5">
    <name type="scientific">Cupriavidus basilensis OR16</name>
    <dbReference type="NCBI Taxonomy" id="1127483"/>
    <lineage>
        <taxon>Bacteria</taxon>
        <taxon>Pseudomonadati</taxon>
        <taxon>Pseudomonadota</taxon>
        <taxon>Betaproteobacteria</taxon>
        <taxon>Burkholderiales</taxon>
        <taxon>Burkholderiaceae</taxon>
        <taxon>Cupriavidus</taxon>
    </lineage>
</organism>
<dbReference type="EMBL" id="AHJE01000016">
    <property type="protein sequence ID" value="EHP43687.1"/>
    <property type="molecule type" value="Genomic_DNA"/>
</dbReference>
<dbReference type="Pfam" id="PF01546">
    <property type="entry name" value="Peptidase_M20"/>
    <property type="match status" value="1"/>
</dbReference>
<dbReference type="NCBIfam" id="TIGR01879">
    <property type="entry name" value="hydantase"/>
    <property type="match status" value="1"/>
</dbReference>
<evidence type="ECO:0000256" key="2">
    <source>
        <dbReference type="ARBA" id="ARBA00022801"/>
    </source>
</evidence>
<comment type="cofactor">
    <cofactor evidence="3">
        <name>Zn(2+)</name>
        <dbReference type="ChEBI" id="CHEBI:29105"/>
    </cofactor>
    <text evidence="3">Binds 2 Zn(2+) ions per subunit.</text>
</comment>
<dbReference type="GO" id="GO:0046872">
    <property type="term" value="F:metal ion binding"/>
    <property type="evidence" value="ECO:0007669"/>
    <property type="project" value="UniProtKB-KW"/>
</dbReference>
<protein>
    <submittedName>
        <fullName evidence="4">Allantoate amidohydrolase</fullName>
    </submittedName>
</protein>
<dbReference type="SUPFAM" id="SSF53187">
    <property type="entry name" value="Zn-dependent exopeptidases"/>
    <property type="match status" value="1"/>
</dbReference>
<feature type="binding site" evidence="3">
    <location>
        <position position="128"/>
    </location>
    <ligand>
        <name>Zn(2+)</name>
        <dbReference type="ChEBI" id="CHEBI:29105"/>
        <label>2</label>
    </ligand>
</feature>
<feature type="binding site" evidence="3">
    <location>
        <position position="393"/>
    </location>
    <ligand>
        <name>Zn(2+)</name>
        <dbReference type="ChEBI" id="CHEBI:29105"/>
        <label>2</label>
    </ligand>
</feature>
<name>H1S174_9BURK</name>
<reference evidence="4 5" key="1">
    <citation type="journal article" date="2012" name="J. Bacteriol.">
        <title>De Novo Genome Project of Cupriavidus basilensis OR16.</title>
        <authorList>
            <person name="Cserhati M."/>
            <person name="Kriszt B."/>
            <person name="Szoboszlay S."/>
            <person name="Toth A."/>
            <person name="Szabo I."/>
            <person name="Tancsics A."/>
            <person name="Nagy I."/>
            <person name="Horvath B."/>
            <person name="Nagy I."/>
            <person name="Kukolya J."/>
        </authorList>
    </citation>
    <scope>NUCLEOTIDE SEQUENCE [LARGE SCALE GENOMIC DNA]</scope>
    <source>
        <strain evidence="4 5">OR16</strain>
    </source>
</reference>
<feature type="binding site" evidence="3">
    <location>
        <position position="93"/>
    </location>
    <ligand>
        <name>Zn(2+)</name>
        <dbReference type="ChEBI" id="CHEBI:29105"/>
        <label>1</label>
    </ligand>
</feature>
<keyword evidence="2 4" id="KW-0378">Hydrolase</keyword>
<dbReference type="InterPro" id="IPR036264">
    <property type="entry name" value="Bact_exopeptidase_dim_dom"/>
</dbReference>
<dbReference type="AlphaFoldDB" id="H1S174"/>